<evidence type="ECO:0000313" key="2">
    <source>
        <dbReference type="Proteomes" id="UP000252167"/>
    </source>
</evidence>
<name>A0A365YBG9_9MICC</name>
<dbReference type="EMBL" id="POAF01000007">
    <property type="protein sequence ID" value="RBL99669.1"/>
    <property type="molecule type" value="Genomic_DNA"/>
</dbReference>
<sequence>MQECTQLKYSQTFGFQRTVDFLRSDLVTRMINGIRREHCRAQCIQHKMVRQDLGPAATLLVCHDGKPSFSKVHRSTRLTFDMSIFISVIITSWGKNE</sequence>
<evidence type="ECO:0000313" key="1">
    <source>
        <dbReference type="EMBL" id="RBL99669.1"/>
    </source>
</evidence>
<reference evidence="1 2" key="1">
    <citation type="submission" date="2018-01" db="EMBL/GenBank/DDBJ databases">
        <title>Glutamicibacter soli strain NHPC-3 Whole genome sequence and assembly.</title>
        <authorList>
            <person name="Choudhury P."/>
            <person name="Gupta D."/>
            <person name="Sengupta K."/>
            <person name="Jawed A."/>
            <person name="Sultana N."/>
            <person name="Saha P."/>
        </authorList>
    </citation>
    <scope>NUCLEOTIDE SEQUENCE [LARGE SCALE GENOMIC DNA]</scope>
    <source>
        <strain evidence="1 2">NHPC-3</strain>
    </source>
</reference>
<dbReference type="Proteomes" id="UP000252167">
    <property type="component" value="Unassembled WGS sequence"/>
</dbReference>
<protein>
    <submittedName>
        <fullName evidence="1">Uncharacterized protein</fullName>
    </submittedName>
</protein>
<accession>A0A365YBG9</accession>
<dbReference type="AlphaFoldDB" id="A0A365YBG9"/>
<comment type="caution">
    <text evidence="1">The sequence shown here is derived from an EMBL/GenBank/DDBJ whole genome shotgun (WGS) entry which is preliminary data.</text>
</comment>
<gene>
    <name evidence="1" type="ORF">C1H84_14755</name>
</gene>
<keyword evidence="2" id="KW-1185">Reference proteome</keyword>
<organism evidence="1 2">
    <name type="scientific">Glutamicibacter soli</name>
    <dbReference type="NCBI Taxonomy" id="453836"/>
    <lineage>
        <taxon>Bacteria</taxon>
        <taxon>Bacillati</taxon>
        <taxon>Actinomycetota</taxon>
        <taxon>Actinomycetes</taxon>
        <taxon>Micrococcales</taxon>
        <taxon>Micrococcaceae</taxon>
        <taxon>Glutamicibacter</taxon>
    </lineage>
</organism>
<proteinExistence type="predicted"/>